<proteinExistence type="predicted"/>
<name>A0A833QXJ3_9POAL</name>
<dbReference type="Pfam" id="PF00071">
    <property type="entry name" value="Ras"/>
    <property type="match status" value="1"/>
</dbReference>
<comment type="caution">
    <text evidence="1">The sequence shown here is derived from an EMBL/GenBank/DDBJ whole genome shotgun (WGS) entry which is preliminary data.</text>
</comment>
<dbReference type="EMBL" id="SWLB01000015">
    <property type="protein sequence ID" value="KAF3328822.1"/>
    <property type="molecule type" value="Genomic_DNA"/>
</dbReference>
<dbReference type="GO" id="GO:0005525">
    <property type="term" value="F:GTP binding"/>
    <property type="evidence" value="ECO:0007669"/>
    <property type="project" value="InterPro"/>
</dbReference>
<dbReference type="InterPro" id="IPR001806">
    <property type="entry name" value="Small_GTPase"/>
</dbReference>
<gene>
    <name evidence="1" type="ORF">FCM35_KLT05900</name>
</gene>
<protein>
    <submittedName>
        <fullName evidence="1">Ras-related protein RABA1b-like protein</fullName>
    </submittedName>
</protein>
<reference evidence="1" key="1">
    <citation type="submission" date="2020-01" db="EMBL/GenBank/DDBJ databases">
        <title>Genome sequence of Kobresia littledalei, the first chromosome-level genome in the family Cyperaceae.</title>
        <authorList>
            <person name="Qu G."/>
        </authorList>
    </citation>
    <scope>NUCLEOTIDE SEQUENCE</scope>
    <source>
        <strain evidence="1">C.B.Clarke</strain>
        <tissue evidence="1">Leaf</tissue>
    </source>
</reference>
<dbReference type="Proteomes" id="UP000623129">
    <property type="component" value="Unassembled WGS sequence"/>
</dbReference>
<dbReference type="GO" id="GO:0003924">
    <property type="term" value="F:GTPase activity"/>
    <property type="evidence" value="ECO:0007669"/>
    <property type="project" value="InterPro"/>
</dbReference>
<evidence type="ECO:0000313" key="2">
    <source>
        <dbReference type="Proteomes" id="UP000623129"/>
    </source>
</evidence>
<accession>A0A833QXJ3</accession>
<keyword evidence="2" id="KW-1185">Reference proteome</keyword>
<dbReference type="AlphaFoldDB" id="A0A833QXJ3"/>
<sequence length="66" mass="7374">MVSDVIDMVRNVYMRGGSWDGKGSGKNKFDLESKLIIGVEFTTQSLMVEEMVLNAQIWDTAGVGRY</sequence>
<organism evidence="1 2">
    <name type="scientific">Carex littledalei</name>
    <dbReference type="NCBI Taxonomy" id="544730"/>
    <lineage>
        <taxon>Eukaryota</taxon>
        <taxon>Viridiplantae</taxon>
        <taxon>Streptophyta</taxon>
        <taxon>Embryophyta</taxon>
        <taxon>Tracheophyta</taxon>
        <taxon>Spermatophyta</taxon>
        <taxon>Magnoliopsida</taxon>
        <taxon>Liliopsida</taxon>
        <taxon>Poales</taxon>
        <taxon>Cyperaceae</taxon>
        <taxon>Cyperoideae</taxon>
        <taxon>Cariceae</taxon>
        <taxon>Carex</taxon>
        <taxon>Carex subgen. Euthyceras</taxon>
    </lineage>
</organism>
<evidence type="ECO:0000313" key="1">
    <source>
        <dbReference type="EMBL" id="KAF3328822.1"/>
    </source>
</evidence>